<name>A0A6C2ULI6_9BACT</name>
<reference evidence="2 3" key="1">
    <citation type="submission" date="2019-04" db="EMBL/GenBank/DDBJ databases">
        <authorList>
            <person name="Van Vliet M D."/>
        </authorList>
    </citation>
    <scope>NUCLEOTIDE SEQUENCE [LARGE SCALE GENOMIC DNA]</scope>
    <source>
        <strain evidence="2 3">F21</strain>
    </source>
</reference>
<evidence type="ECO:0000313" key="2">
    <source>
        <dbReference type="EMBL" id="VGO21110.1"/>
    </source>
</evidence>
<accession>A0A6C2ULI6</accession>
<organism evidence="2 3">
    <name type="scientific">Pontiella sulfatireligans</name>
    <dbReference type="NCBI Taxonomy" id="2750658"/>
    <lineage>
        <taxon>Bacteria</taxon>
        <taxon>Pseudomonadati</taxon>
        <taxon>Kiritimatiellota</taxon>
        <taxon>Kiritimatiellia</taxon>
        <taxon>Kiritimatiellales</taxon>
        <taxon>Pontiellaceae</taxon>
        <taxon>Pontiella</taxon>
    </lineage>
</organism>
<keyword evidence="1" id="KW-0732">Signal</keyword>
<feature type="chain" id="PRO_5025344589" evidence="1">
    <location>
        <begin position="26"/>
        <end position="891"/>
    </location>
</feature>
<dbReference type="AlphaFoldDB" id="A0A6C2ULI6"/>
<evidence type="ECO:0000313" key="3">
    <source>
        <dbReference type="Proteomes" id="UP000346198"/>
    </source>
</evidence>
<feature type="signal peptide" evidence="1">
    <location>
        <begin position="1"/>
        <end position="25"/>
    </location>
</feature>
<protein>
    <submittedName>
        <fullName evidence="2">Uncharacterized protein</fullName>
    </submittedName>
</protein>
<dbReference type="Proteomes" id="UP000346198">
    <property type="component" value="Unassembled WGS sequence"/>
</dbReference>
<proteinExistence type="predicted"/>
<dbReference type="RefSeq" id="WP_136062595.1">
    <property type="nucleotide sequence ID" value="NZ_CAAHFH010000002.1"/>
</dbReference>
<gene>
    <name evidence="2" type="ORF">SCARR_03180</name>
</gene>
<sequence>MKMRKQLALYALTVVGLLAAGQANAATEAFVDFTGSEGYTNGPLLDDVIWQGNYDPTNNTATVTTNGTGYSGNVGTVAMESPSDWHLAVNNKEVTMASAGAQMTVSTVFKFHSVAAAGANNRDMMGVRFYDDASGNTFVRVAYRRRTDGALQLFAGLNGTGKINPATSASSGSEADIGLTSLIDESDWLQLSATLTKGSTASDWGLEATLSNLTTGSNLLSHTFVGMTVGSELLDDNSFYGSFSTDYSDSKAGVTNRMIDRFEIQSNSIVPSETIVEWGGATNIVTAAAALEMGSKNSYVDFFESQPLSGYNLDNDVLSPKFNGNATVYWATRNVRDGGNGNDAIQFGNNSALYEHMVVWNEFLGTNTALSDLSMTMWETGNANTNDLRVVIQKGTGEWYASQELNLPGATTTTFALDVEADLQWYKFSPIHNGKAVLGSTLVTPQPDMEDVAAVGYYNKKTAGAGTYGETRCFFFQAKAKPAAVRSDIIFSRSFDNYNNGERFQSGGNNGVNGWDELNNEWGFGTARTNASGIYLVHRPATTAYTGNRGYNWRGVMFTNGLPQTVEVGDALEFSMSAKVFVRNALAGLAMYDFYFSTNGVSRMGAASPHVPSQQSFGTYPDGQLGFRVLQGSWINDGAWPDGGLLIAMDPAAPSASSGSVSLNDVGVTNLGAAGVDYETDELVYTYKALKTTNAGVWDVSFVLATTSGGILKTIDQSNWTNEALYNATDIYFGMYGPSALAAEEGLEINNMNCRMILGDEPVVPDTGWSLFLEAYPALSGNPGDDFDNDALTDWEEYVFGGIPTDGTNLGAQPMFDADSGDYMFYTINSEPTLVAKTLYRDNLVIGNWTTGMPVNVDGGTDDGTFFVNAVNFDTSSSTNQLFMKLEVVEP</sequence>
<evidence type="ECO:0000256" key="1">
    <source>
        <dbReference type="SAM" id="SignalP"/>
    </source>
</evidence>
<keyword evidence="3" id="KW-1185">Reference proteome</keyword>
<dbReference type="EMBL" id="CAAHFH010000002">
    <property type="protein sequence ID" value="VGO21110.1"/>
    <property type="molecule type" value="Genomic_DNA"/>
</dbReference>